<dbReference type="Pfam" id="PF13795">
    <property type="entry name" value="HupE_UreJ_2"/>
    <property type="match status" value="1"/>
</dbReference>
<keyword evidence="1" id="KW-0812">Transmembrane</keyword>
<reference evidence="2 3" key="1">
    <citation type="submission" date="2019-01" db="EMBL/GenBank/DDBJ databases">
        <authorList>
            <person name="Chen W.-M."/>
        </authorList>
    </citation>
    <scope>NUCLEOTIDE SEQUENCE [LARGE SCALE GENOMIC DNA]</scope>
    <source>
        <strain evidence="2 3">FSY-9</strain>
    </source>
</reference>
<feature type="transmembrane region" description="Helical" evidence="1">
    <location>
        <begin position="303"/>
        <end position="320"/>
    </location>
</feature>
<dbReference type="Proteomes" id="UP000282837">
    <property type="component" value="Unassembled WGS sequence"/>
</dbReference>
<dbReference type="InterPro" id="IPR032809">
    <property type="entry name" value="Put_HupE_UreJ"/>
</dbReference>
<keyword evidence="3" id="KW-1185">Reference proteome</keyword>
<sequence>MMMSRGLWLLVLACLLGWAKPVTAHPILQTMVEVRLQPKAVRLHLVLPSSELAFALVEAGQIPRPPPLFKAYPALPASMVRAYVFSHLAAKGRDGQAWRVAVQGLAPPNERLPDGDPAKDWLVDVDLIPPDGQNVGSVVLRLGTITREVVNHTAIVSLMQDWQGGVLPQNAVLLGRVERGEGSIAITPGAGLAWKAMVQMVQMGLWHIAEGADHQAFLLTLLLTAGLIPLGKGWVAAGGWRALTRDVVWRASAFTLGHSLSLLATSLGWLPEGGQRIELLIALSVALSALHTLHPIYAGRETWIAGFFGLIHGMAFATAIRDMALPVGQVLLATLGFNIGIELAQLALVAVALPVVLMSRQWDAEAILRWSGALLALGCALVWVVERI</sequence>
<protein>
    <submittedName>
        <fullName evidence="2">HupE/UreJ family protein</fullName>
    </submittedName>
</protein>
<name>A0A437NC93_9SPHN</name>
<gene>
    <name evidence="2" type="ORF">EOE18_00280</name>
</gene>
<accession>A0A437NC93</accession>
<dbReference type="OrthoDB" id="9808870at2"/>
<evidence type="ECO:0000313" key="2">
    <source>
        <dbReference type="EMBL" id="RVU07565.1"/>
    </source>
</evidence>
<feature type="transmembrane region" description="Helical" evidence="1">
    <location>
        <begin position="247"/>
        <end position="270"/>
    </location>
</feature>
<feature type="transmembrane region" description="Helical" evidence="1">
    <location>
        <begin position="216"/>
        <end position="235"/>
    </location>
</feature>
<proteinExistence type="predicted"/>
<keyword evidence="1" id="KW-1133">Transmembrane helix</keyword>
<dbReference type="EMBL" id="SACO01000001">
    <property type="protein sequence ID" value="RVU07565.1"/>
    <property type="molecule type" value="Genomic_DNA"/>
</dbReference>
<dbReference type="RefSeq" id="WP_127705055.1">
    <property type="nucleotide sequence ID" value="NZ_SACO01000001.1"/>
</dbReference>
<dbReference type="AlphaFoldDB" id="A0A437NC93"/>
<feature type="transmembrane region" description="Helical" evidence="1">
    <location>
        <begin position="277"/>
        <end position="297"/>
    </location>
</feature>
<organism evidence="2 3">
    <name type="scientific">Novosphingobium umbonatum</name>
    <dbReference type="NCBI Taxonomy" id="1908524"/>
    <lineage>
        <taxon>Bacteria</taxon>
        <taxon>Pseudomonadati</taxon>
        <taxon>Pseudomonadota</taxon>
        <taxon>Alphaproteobacteria</taxon>
        <taxon>Sphingomonadales</taxon>
        <taxon>Sphingomonadaceae</taxon>
        <taxon>Novosphingobium</taxon>
    </lineage>
</organism>
<evidence type="ECO:0000256" key="1">
    <source>
        <dbReference type="SAM" id="Phobius"/>
    </source>
</evidence>
<keyword evidence="1" id="KW-0472">Membrane</keyword>
<comment type="caution">
    <text evidence="2">The sequence shown here is derived from an EMBL/GenBank/DDBJ whole genome shotgun (WGS) entry which is preliminary data.</text>
</comment>
<feature type="transmembrane region" description="Helical" evidence="1">
    <location>
        <begin position="332"/>
        <end position="355"/>
    </location>
</feature>
<evidence type="ECO:0000313" key="3">
    <source>
        <dbReference type="Proteomes" id="UP000282837"/>
    </source>
</evidence>
<feature type="transmembrane region" description="Helical" evidence="1">
    <location>
        <begin position="367"/>
        <end position="385"/>
    </location>
</feature>